<dbReference type="EMBL" id="AAUT02000021">
    <property type="protein sequence ID" value="KNA57964.1"/>
    <property type="molecule type" value="Genomic_DNA"/>
</dbReference>
<protein>
    <submittedName>
        <fullName evidence="2">Tail fiber protein</fullName>
    </submittedName>
</protein>
<proteinExistence type="predicted"/>
<dbReference type="AlphaFoldDB" id="A0A0K9UPC1"/>
<evidence type="ECO:0000313" key="3">
    <source>
        <dbReference type="Proteomes" id="UP000003017"/>
    </source>
</evidence>
<evidence type="ECO:0000256" key="1">
    <source>
        <dbReference type="SAM" id="MobiDB-lite"/>
    </source>
</evidence>
<feature type="region of interest" description="Disordered" evidence="1">
    <location>
        <begin position="1"/>
        <end position="34"/>
    </location>
</feature>
<organism evidence="2 3">
    <name type="scientific">Vibrio cholerae 2740-80</name>
    <dbReference type="NCBI Taxonomy" id="412614"/>
    <lineage>
        <taxon>Bacteria</taxon>
        <taxon>Pseudomonadati</taxon>
        <taxon>Pseudomonadota</taxon>
        <taxon>Gammaproteobacteria</taxon>
        <taxon>Vibrionales</taxon>
        <taxon>Vibrionaceae</taxon>
        <taxon>Vibrio</taxon>
    </lineage>
</organism>
<sequence length="283" mass="30829">MHKLQNGSQVSVRPPRKPLVGTAGYLSESNEQGAPSIPGQDWFNDCIDEFINALNEMGITYDQEQLDHLARAFAAVRSQEWNALVNYGVGEQVLFSGKRYYAVQASGPDNGGEQQPDPSIVEYWFEIPSVGTRAFEFLSVPVGAEIAFDTPPPTDDPRFRFVKLTYNDAYNTGLLTSQTLSGSAPELVSTAVISAVKSPINGQTIHLKNTMEIYAVPTETQGIIAQNIPRTAGYRINTISSGVSLQTGPNVSGFIITSASQETQVSGGLKPRSFGEILYKRIY</sequence>
<feature type="compositionally biased region" description="Polar residues" evidence="1">
    <location>
        <begin position="1"/>
        <end position="11"/>
    </location>
</feature>
<gene>
    <name evidence="2" type="ORF">VC274080_023742</name>
</gene>
<accession>A0A0K9UPC1</accession>
<evidence type="ECO:0000313" key="2">
    <source>
        <dbReference type="EMBL" id="KNA57964.1"/>
    </source>
</evidence>
<reference evidence="2 3" key="2">
    <citation type="submission" date="2010-08" db="EMBL/GenBank/DDBJ databases">
        <title>The Genome Sequence of Vibrio cholerae strain 2740-80.</title>
        <authorList>
            <consortium name="The Broad Institute Genome Sequencing Platform"/>
            <person name="Colwell R."/>
            <person name="Young S.K."/>
            <person name="Zeng Q."/>
            <person name="Alvarado L."/>
            <person name="Berlin A."/>
            <person name="Chapman S."/>
            <person name="Chen Z."/>
            <person name="Freedman E."/>
            <person name="Gellesch M."/>
            <person name="Goldberg J."/>
            <person name="Griggs A."/>
            <person name="Gujja S."/>
            <person name="Heilman E."/>
            <person name="Heiman D."/>
            <person name="Howarth C."/>
            <person name="Larson L."/>
            <person name="Mehta T."/>
            <person name="Neiman D.N."/>
            <person name="Park D."/>
            <person name="Pearson M."/>
            <person name="Roberts A."/>
            <person name="Saif S."/>
            <person name="Shenoy N."/>
            <person name="Sisk P."/>
            <person name="Stolte C."/>
            <person name="Sykes S."/>
            <person name="White J."/>
            <person name="Yandava C."/>
            <person name="Borodovsky M."/>
            <person name="Heidelberg J."/>
            <person name="Haas B."/>
            <person name="Nusbaum C."/>
            <person name="Birren B."/>
        </authorList>
    </citation>
    <scope>NUCLEOTIDE SEQUENCE [LARGE SCALE GENOMIC DNA]</scope>
    <source>
        <strain evidence="2 3">2740-80</strain>
    </source>
</reference>
<dbReference type="Proteomes" id="UP000003017">
    <property type="component" value="Unassembled WGS sequence"/>
</dbReference>
<comment type="caution">
    <text evidence="2">The sequence shown here is derived from an EMBL/GenBank/DDBJ whole genome shotgun (WGS) entry which is preliminary data.</text>
</comment>
<dbReference type="RefSeq" id="WP_001895339.1">
    <property type="nucleotide sequence ID" value="NZ_CP016324.1"/>
</dbReference>
<reference evidence="2 3" key="1">
    <citation type="submission" date="2007-01" db="EMBL/GenBank/DDBJ databases">
        <authorList>
            <person name="Kobayashi T."/>
            <person name="Suzuki M."/>
            <person name="Inoue H."/>
            <person name="Itai R.N."/>
            <person name="Takahashi M."/>
            <person name="Nakanishi H."/>
            <person name="Mori S."/>
            <person name="Nishizawa N.K."/>
        </authorList>
    </citation>
    <scope>NUCLEOTIDE SEQUENCE [LARGE SCALE GENOMIC DNA]</scope>
    <source>
        <strain evidence="2 3">2740-80</strain>
    </source>
</reference>
<name>A0A0K9UPC1_VIBCL</name>